<gene>
    <name evidence="12" type="primary">STAMBP</name>
    <name evidence="12" type="ORF">AWC38_SpisGene18192</name>
</gene>
<keyword evidence="5" id="KW-0833">Ubl conjugation pathway</keyword>
<accession>A0A2B4RMA9</accession>
<dbReference type="GO" id="GO:0070536">
    <property type="term" value="P:protein K63-linked deubiquitination"/>
    <property type="evidence" value="ECO:0007669"/>
    <property type="project" value="InterPro"/>
</dbReference>
<dbReference type="EMBL" id="LSMT01000470">
    <property type="protein sequence ID" value="PFX17477.1"/>
    <property type="molecule type" value="Genomic_DNA"/>
</dbReference>
<dbReference type="InterPro" id="IPR044098">
    <property type="entry name" value="STAMBP/STALP-like_MPN"/>
</dbReference>
<comment type="cofactor">
    <cofactor evidence="1">
        <name>Zn(2+)</name>
        <dbReference type="ChEBI" id="CHEBI:29105"/>
    </cofactor>
</comment>
<dbReference type="GO" id="GO:0046872">
    <property type="term" value="F:metal ion binding"/>
    <property type="evidence" value="ECO:0007669"/>
    <property type="project" value="UniProtKB-KW"/>
</dbReference>
<evidence type="ECO:0000256" key="7">
    <source>
        <dbReference type="ARBA" id="ARBA00022833"/>
    </source>
</evidence>
<dbReference type="GO" id="GO:0006508">
    <property type="term" value="P:proteolysis"/>
    <property type="evidence" value="ECO:0007669"/>
    <property type="project" value="UniProtKB-KW"/>
</dbReference>
<evidence type="ECO:0000256" key="8">
    <source>
        <dbReference type="ARBA" id="ARBA00023049"/>
    </source>
</evidence>
<keyword evidence="3" id="KW-0645">Protease</keyword>
<dbReference type="SUPFAM" id="SSF140856">
    <property type="entry name" value="USP8 N-terminal domain-like"/>
    <property type="match status" value="1"/>
</dbReference>
<dbReference type="FunFam" id="3.40.140.10:FF:000010">
    <property type="entry name" value="AMSH-like protease isoform X1"/>
    <property type="match status" value="1"/>
</dbReference>
<dbReference type="Pfam" id="PF08969">
    <property type="entry name" value="USP8_dimer"/>
    <property type="match status" value="1"/>
</dbReference>
<reference evidence="13" key="1">
    <citation type="journal article" date="2017" name="bioRxiv">
        <title>Comparative analysis of the genomes of Stylophora pistillata and Acropora digitifera provides evidence for extensive differences between species of corals.</title>
        <authorList>
            <person name="Voolstra C.R."/>
            <person name="Li Y."/>
            <person name="Liew Y.J."/>
            <person name="Baumgarten S."/>
            <person name="Zoccola D."/>
            <person name="Flot J.-F."/>
            <person name="Tambutte S."/>
            <person name="Allemand D."/>
            <person name="Aranda M."/>
        </authorList>
    </citation>
    <scope>NUCLEOTIDE SEQUENCE [LARGE SCALE GENOMIC DNA]</scope>
</reference>
<evidence type="ECO:0000256" key="10">
    <source>
        <dbReference type="SAM" id="MobiDB-lite"/>
    </source>
</evidence>
<feature type="region of interest" description="Disordered" evidence="10">
    <location>
        <begin position="152"/>
        <end position="254"/>
    </location>
</feature>
<dbReference type="Proteomes" id="UP000225706">
    <property type="component" value="Unassembled WGS sequence"/>
</dbReference>
<evidence type="ECO:0000313" key="12">
    <source>
        <dbReference type="EMBL" id="PFX17477.1"/>
    </source>
</evidence>
<protein>
    <submittedName>
        <fullName evidence="12">STAM-binding protein</fullName>
    </submittedName>
</protein>
<keyword evidence="13" id="KW-1185">Reference proteome</keyword>
<evidence type="ECO:0000256" key="4">
    <source>
        <dbReference type="ARBA" id="ARBA00022723"/>
    </source>
</evidence>
<dbReference type="CDD" id="cd08066">
    <property type="entry name" value="MPN_AMSH_like"/>
    <property type="match status" value="1"/>
</dbReference>
<dbReference type="InterPro" id="IPR015063">
    <property type="entry name" value="USP8_dimer"/>
</dbReference>
<feature type="compositionally biased region" description="Polar residues" evidence="10">
    <location>
        <begin position="187"/>
        <end position="203"/>
    </location>
</feature>
<proteinExistence type="inferred from homology"/>
<evidence type="ECO:0000256" key="9">
    <source>
        <dbReference type="SAM" id="Coils"/>
    </source>
</evidence>
<dbReference type="Pfam" id="PF01398">
    <property type="entry name" value="JAB"/>
    <property type="match status" value="1"/>
</dbReference>
<evidence type="ECO:0000256" key="3">
    <source>
        <dbReference type="ARBA" id="ARBA00022670"/>
    </source>
</evidence>
<dbReference type="PANTHER" id="PTHR12947">
    <property type="entry name" value="AMSH-LIKE PROTEASE"/>
    <property type="match status" value="1"/>
</dbReference>
<feature type="domain" description="MPN" evidence="11">
    <location>
        <begin position="260"/>
        <end position="388"/>
    </location>
</feature>
<comment type="caution">
    <text evidence="12">The sequence shown here is derived from an EMBL/GenBank/DDBJ whole genome shotgun (WGS) entry which is preliminary data.</text>
</comment>
<dbReference type="InterPro" id="IPR037518">
    <property type="entry name" value="MPN"/>
</dbReference>
<organism evidence="12 13">
    <name type="scientific">Stylophora pistillata</name>
    <name type="common">Smooth cauliflower coral</name>
    <dbReference type="NCBI Taxonomy" id="50429"/>
    <lineage>
        <taxon>Eukaryota</taxon>
        <taxon>Metazoa</taxon>
        <taxon>Cnidaria</taxon>
        <taxon>Anthozoa</taxon>
        <taxon>Hexacorallia</taxon>
        <taxon>Scleractinia</taxon>
        <taxon>Astrocoeniina</taxon>
        <taxon>Pocilloporidae</taxon>
        <taxon>Stylophora</taxon>
    </lineage>
</organism>
<dbReference type="PANTHER" id="PTHR12947:SF13">
    <property type="entry name" value="FI19924P1"/>
    <property type="match status" value="1"/>
</dbReference>
<keyword evidence="4" id="KW-0479">Metal-binding</keyword>
<dbReference type="GO" id="GO:0140492">
    <property type="term" value="F:metal-dependent deubiquitinase activity"/>
    <property type="evidence" value="ECO:0007669"/>
    <property type="project" value="InterPro"/>
</dbReference>
<evidence type="ECO:0000256" key="6">
    <source>
        <dbReference type="ARBA" id="ARBA00022801"/>
    </source>
</evidence>
<keyword evidence="6" id="KW-0378">Hydrolase</keyword>
<dbReference type="Gene3D" id="1.20.58.80">
    <property type="entry name" value="Phosphotransferase system, lactose/cellobiose-type IIA subunit"/>
    <property type="match status" value="1"/>
</dbReference>
<keyword evidence="7" id="KW-0862">Zinc</keyword>
<feature type="compositionally biased region" description="Polar residues" evidence="10">
    <location>
        <begin position="156"/>
        <end position="173"/>
    </location>
</feature>
<dbReference type="PROSITE" id="PS50249">
    <property type="entry name" value="MPN"/>
    <property type="match status" value="1"/>
</dbReference>
<feature type="coiled-coil region" evidence="9">
    <location>
        <begin position="119"/>
        <end position="151"/>
    </location>
</feature>
<dbReference type="Gene3D" id="3.40.140.10">
    <property type="entry name" value="Cytidine Deaminase, domain 2"/>
    <property type="match status" value="1"/>
</dbReference>
<dbReference type="OrthoDB" id="3640at2759"/>
<dbReference type="SMART" id="SM00232">
    <property type="entry name" value="JAB_MPN"/>
    <property type="match status" value="1"/>
</dbReference>
<dbReference type="InterPro" id="IPR000555">
    <property type="entry name" value="JAMM/MPN+_dom"/>
</dbReference>
<sequence length="431" mass="48556">MADERDPDPAERVRRLVQYAGQVEVDNSIAPKKYFRSGVEMERMARIYHEEGNLENAFILYSKFITLFVEKLPSHPEYAKAAPGDKATNKKSLRRVFGEAEKLKGILKERYQKEFEQLMVEEARKREVQEAKRKELERKEAEEKAQKALTALQIAPQHNNTSMPHTETLSVTPSAPPLIGDYPAPPTSYQESSGSPDSTVGSNQREHGTPSDSNQTHRTLPPPPSYSSLFSVPTPSVPTIDRSTKPVMSADASSGGLRKMHVPAELISQFLRLASDNTRKNLETCGILAGRLQNNMFCITHLLIPKQTSTSDSCTTLNEEDLFDYQDSHNLITLGWIHTHPSQTSFMSSVDLHTHCSYQLMMPEAIAIVCAPKFDETGVFSLTPEYGLQFILNCKMQGFHPHPKEPPLYEESSHVLWDKVSRVDVVDLRFK</sequence>
<dbReference type="SUPFAM" id="SSF102712">
    <property type="entry name" value="JAB1/MPN domain"/>
    <property type="match status" value="1"/>
</dbReference>
<dbReference type="AlphaFoldDB" id="A0A2B4RMA9"/>
<dbReference type="GO" id="GO:0016020">
    <property type="term" value="C:membrane"/>
    <property type="evidence" value="ECO:0007669"/>
    <property type="project" value="TreeGrafter"/>
</dbReference>
<evidence type="ECO:0000256" key="1">
    <source>
        <dbReference type="ARBA" id="ARBA00001947"/>
    </source>
</evidence>
<comment type="similarity">
    <text evidence="2">Belongs to the peptidase M67C family.</text>
</comment>
<evidence type="ECO:0000256" key="2">
    <source>
        <dbReference type="ARBA" id="ARBA00010981"/>
    </source>
</evidence>
<evidence type="ECO:0000256" key="5">
    <source>
        <dbReference type="ARBA" id="ARBA00022786"/>
    </source>
</evidence>
<dbReference type="GO" id="GO:0061578">
    <property type="term" value="F:K63-linked deubiquitinase activity"/>
    <property type="evidence" value="ECO:0007669"/>
    <property type="project" value="InterPro"/>
</dbReference>
<evidence type="ECO:0000313" key="13">
    <source>
        <dbReference type="Proteomes" id="UP000225706"/>
    </source>
</evidence>
<keyword evidence="8" id="KW-0482">Metalloprotease</keyword>
<name>A0A2B4RMA9_STYPI</name>
<dbReference type="GO" id="GO:0005768">
    <property type="term" value="C:endosome"/>
    <property type="evidence" value="ECO:0007669"/>
    <property type="project" value="TreeGrafter"/>
</dbReference>
<keyword evidence="9" id="KW-0175">Coiled coil</keyword>
<dbReference type="STRING" id="50429.A0A2B4RMA9"/>
<evidence type="ECO:0000259" key="11">
    <source>
        <dbReference type="PROSITE" id="PS50249"/>
    </source>
</evidence>